<accession>A0ABD1ZZW7</accession>
<protein>
    <submittedName>
        <fullName evidence="2">Uncharacterized protein</fullName>
    </submittedName>
</protein>
<feature type="region of interest" description="Disordered" evidence="1">
    <location>
        <begin position="90"/>
        <end position="109"/>
    </location>
</feature>
<name>A0ABD1ZZW7_VESSQ</name>
<dbReference type="EMBL" id="JAUDFV010000157">
    <property type="protein sequence ID" value="KAL2713727.1"/>
    <property type="molecule type" value="Genomic_DNA"/>
</dbReference>
<reference evidence="2 3" key="1">
    <citation type="journal article" date="2024" name="Ann. Entomol. Soc. Am.">
        <title>Genomic analyses of the southern and eastern yellowjacket wasps (Hymenoptera: Vespidae) reveal evolutionary signatures of social life.</title>
        <authorList>
            <person name="Catto M.A."/>
            <person name="Caine P.B."/>
            <person name="Orr S.E."/>
            <person name="Hunt B.G."/>
            <person name="Goodisman M.A.D."/>
        </authorList>
    </citation>
    <scope>NUCLEOTIDE SEQUENCE [LARGE SCALE GENOMIC DNA]</scope>
    <source>
        <strain evidence="2">233</strain>
        <tissue evidence="2">Head and thorax</tissue>
    </source>
</reference>
<organism evidence="2 3">
    <name type="scientific">Vespula squamosa</name>
    <name type="common">Southern yellow jacket</name>
    <name type="synonym">Wasp</name>
    <dbReference type="NCBI Taxonomy" id="30214"/>
    <lineage>
        <taxon>Eukaryota</taxon>
        <taxon>Metazoa</taxon>
        <taxon>Ecdysozoa</taxon>
        <taxon>Arthropoda</taxon>
        <taxon>Hexapoda</taxon>
        <taxon>Insecta</taxon>
        <taxon>Pterygota</taxon>
        <taxon>Neoptera</taxon>
        <taxon>Endopterygota</taxon>
        <taxon>Hymenoptera</taxon>
        <taxon>Apocrita</taxon>
        <taxon>Aculeata</taxon>
        <taxon>Vespoidea</taxon>
        <taxon>Vespidae</taxon>
        <taxon>Vespinae</taxon>
        <taxon>Vespula</taxon>
    </lineage>
</organism>
<evidence type="ECO:0000256" key="1">
    <source>
        <dbReference type="SAM" id="MobiDB-lite"/>
    </source>
</evidence>
<sequence>MRDECLTRDTAATLAKSQDSFQGVKKFNEIVDPRRNIKGNSGDGGGGGGKEEVALVQYGPGGSSFDIKVTPPAVGMHRGTTNEIHFTVYPSRERPTTLQHHHHHHHHHH</sequence>
<comment type="caution">
    <text evidence="2">The sequence shown here is derived from an EMBL/GenBank/DDBJ whole genome shotgun (WGS) entry which is preliminary data.</text>
</comment>
<dbReference type="AlphaFoldDB" id="A0ABD1ZZW7"/>
<evidence type="ECO:0000313" key="3">
    <source>
        <dbReference type="Proteomes" id="UP001607302"/>
    </source>
</evidence>
<evidence type="ECO:0000313" key="2">
    <source>
        <dbReference type="EMBL" id="KAL2713727.1"/>
    </source>
</evidence>
<gene>
    <name evidence="2" type="ORF">V1478_016284</name>
</gene>
<feature type="region of interest" description="Disordered" evidence="1">
    <location>
        <begin position="32"/>
        <end position="57"/>
    </location>
</feature>
<feature type="compositionally biased region" description="Basic residues" evidence="1">
    <location>
        <begin position="99"/>
        <end position="109"/>
    </location>
</feature>
<proteinExistence type="predicted"/>
<keyword evidence="3" id="KW-1185">Reference proteome</keyword>
<dbReference type="Proteomes" id="UP001607302">
    <property type="component" value="Unassembled WGS sequence"/>
</dbReference>